<evidence type="ECO:0000256" key="1">
    <source>
        <dbReference type="ARBA" id="ARBA00000085"/>
    </source>
</evidence>
<evidence type="ECO:0000256" key="10">
    <source>
        <dbReference type="ARBA" id="ARBA00023136"/>
    </source>
</evidence>
<organism evidence="14 16">
    <name type="scientific">Saliniramus fredricksonii</name>
    <dbReference type="NCBI Taxonomy" id="1653334"/>
    <lineage>
        <taxon>Bacteria</taxon>
        <taxon>Pseudomonadati</taxon>
        <taxon>Pseudomonadota</taxon>
        <taxon>Alphaproteobacteria</taxon>
        <taxon>Hyphomicrobiales</taxon>
        <taxon>Salinarimonadaceae</taxon>
        <taxon>Saliniramus</taxon>
    </lineage>
</organism>
<feature type="domain" description="HAMP" evidence="13">
    <location>
        <begin position="193"/>
        <end position="244"/>
    </location>
</feature>
<reference evidence="14 16" key="1">
    <citation type="submission" date="2015-09" db="EMBL/GenBank/DDBJ databases">
        <title>Identification and resolution of microdiversity through metagenomic sequencing of parallel consortia.</title>
        <authorList>
            <person name="Nelson W.C."/>
            <person name="Romine M.F."/>
            <person name="Lindemann S.R."/>
        </authorList>
    </citation>
    <scope>NUCLEOTIDE SEQUENCE [LARGE SCALE GENOMIC DNA]</scope>
    <source>
        <strain evidence="14">HL-109</strain>
    </source>
</reference>
<dbReference type="InterPro" id="IPR005467">
    <property type="entry name" value="His_kinase_dom"/>
</dbReference>
<evidence type="ECO:0000259" key="13">
    <source>
        <dbReference type="PROSITE" id="PS50885"/>
    </source>
</evidence>
<keyword evidence="9" id="KW-0902">Two-component regulatory system</keyword>
<dbReference type="Proteomes" id="UP000182800">
    <property type="component" value="Unassembled WGS sequence"/>
</dbReference>
<dbReference type="SUPFAM" id="SSF55874">
    <property type="entry name" value="ATPase domain of HSP90 chaperone/DNA topoisomerase II/histidine kinase"/>
    <property type="match status" value="1"/>
</dbReference>
<dbReference type="RefSeq" id="WP_074444891.1">
    <property type="nucleotide sequence ID" value="NZ_FMBM01000002.1"/>
</dbReference>
<dbReference type="InterPro" id="IPR050428">
    <property type="entry name" value="TCS_sensor_his_kinase"/>
</dbReference>
<evidence type="ECO:0000256" key="2">
    <source>
        <dbReference type="ARBA" id="ARBA00004370"/>
    </source>
</evidence>
<dbReference type="PROSITE" id="PS50109">
    <property type="entry name" value="HIS_KIN"/>
    <property type="match status" value="1"/>
</dbReference>
<comment type="catalytic activity">
    <reaction evidence="1">
        <text>ATP + protein L-histidine = ADP + protein N-phospho-L-histidine.</text>
        <dbReference type="EC" id="2.7.13.3"/>
    </reaction>
</comment>
<evidence type="ECO:0000313" key="16">
    <source>
        <dbReference type="Proteomes" id="UP000050497"/>
    </source>
</evidence>
<dbReference type="PROSITE" id="PS50885">
    <property type="entry name" value="HAMP"/>
    <property type="match status" value="1"/>
</dbReference>
<evidence type="ECO:0000259" key="12">
    <source>
        <dbReference type="PROSITE" id="PS50109"/>
    </source>
</evidence>
<accession>A0A0P7X734</accession>
<keyword evidence="4" id="KW-0597">Phosphoprotein</keyword>
<keyword evidence="6 11" id="KW-0812">Transmembrane</keyword>
<dbReference type="Gene3D" id="3.30.565.10">
    <property type="entry name" value="Histidine kinase-like ATPase, C-terminal domain"/>
    <property type="match status" value="1"/>
</dbReference>
<dbReference type="EMBL" id="FMBM01000002">
    <property type="protein sequence ID" value="SCC81126.1"/>
    <property type="molecule type" value="Genomic_DNA"/>
</dbReference>
<feature type="transmembrane region" description="Helical" evidence="11">
    <location>
        <begin position="169"/>
        <end position="192"/>
    </location>
</feature>
<dbReference type="InterPro" id="IPR003660">
    <property type="entry name" value="HAMP_dom"/>
</dbReference>
<comment type="subcellular location">
    <subcellularLocation>
        <location evidence="2">Membrane</location>
    </subcellularLocation>
</comment>
<evidence type="ECO:0000256" key="4">
    <source>
        <dbReference type="ARBA" id="ARBA00022553"/>
    </source>
</evidence>
<dbReference type="EMBL" id="LJSX01000012">
    <property type="protein sequence ID" value="KPQ10901.1"/>
    <property type="molecule type" value="Genomic_DNA"/>
</dbReference>
<keyword evidence="8 11" id="KW-1133">Transmembrane helix</keyword>
<evidence type="ECO:0000256" key="3">
    <source>
        <dbReference type="ARBA" id="ARBA00012438"/>
    </source>
</evidence>
<dbReference type="GO" id="GO:0005886">
    <property type="term" value="C:plasma membrane"/>
    <property type="evidence" value="ECO:0007669"/>
    <property type="project" value="TreeGrafter"/>
</dbReference>
<evidence type="ECO:0000256" key="11">
    <source>
        <dbReference type="SAM" id="Phobius"/>
    </source>
</evidence>
<dbReference type="InterPro" id="IPR004358">
    <property type="entry name" value="Sig_transdc_His_kin-like_C"/>
</dbReference>
<sequence length="458" mass="49585">MKLFANRPIAIRLAVSALFWSFTILLVAGVILVALYRETTEQTFDRRLLVYVSALSADIAAGDESRGAQAAGDPFFDLPLSGWYWQIAQPGAALRDIRTSLSLVGATLPALDAQAEADPESGIRRGYAEGPDERALRLIERDIRVGEDTHYIISVAGPSDEIDSDVRGFTLAISLTFAALGLALALSTLLQIRFGLSPLQRLRAALISVRRGEAERIAGDYPRDIAPLAGEINLLIESNRDILERARTQLGNLAHALKTPLTVLVNEAQGRDDTLARTVGEQARIMRDQVTYHLDRARAAALAGTLGSITPVKPVAEALARTFARIYRDKDIAFDFNGLEAAQFRGEKQDLEEMLGNLLDNACKWAESRVSLHARAGGDDEAPRLILIITDDGPGVPDPAARAQMLQRGQRLDESKPGSGLGLSIVADLVALYRGRLRLENAAKGGLEIILELPGNSS</sequence>
<keyword evidence="5" id="KW-0808">Transferase</keyword>
<dbReference type="InterPro" id="IPR036890">
    <property type="entry name" value="HATPase_C_sf"/>
</dbReference>
<dbReference type="EC" id="2.7.13.3" evidence="3"/>
<dbReference type="PRINTS" id="PR00344">
    <property type="entry name" value="BCTRLSENSOR"/>
</dbReference>
<name>A0A0P7X734_9HYPH</name>
<evidence type="ECO:0000313" key="15">
    <source>
        <dbReference type="EMBL" id="SCC81126.1"/>
    </source>
</evidence>
<evidence type="ECO:0000313" key="17">
    <source>
        <dbReference type="Proteomes" id="UP000182800"/>
    </source>
</evidence>
<reference evidence="15 17" key="2">
    <citation type="submission" date="2016-08" db="EMBL/GenBank/DDBJ databases">
        <authorList>
            <person name="Varghese N."/>
            <person name="Submissions Spin"/>
        </authorList>
    </citation>
    <scope>NUCLEOTIDE SEQUENCE [LARGE SCALE GENOMIC DNA]</scope>
    <source>
        <strain evidence="15 17">HL-109</strain>
    </source>
</reference>
<evidence type="ECO:0000256" key="6">
    <source>
        <dbReference type="ARBA" id="ARBA00022692"/>
    </source>
</evidence>
<dbReference type="PATRIC" id="fig|1653334.4.peg.2992"/>
<keyword evidence="17" id="KW-1185">Reference proteome</keyword>
<evidence type="ECO:0000256" key="7">
    <source>
        <dbReference type="ARBA" id="ARBA00022777"/>
    </source>
</evidence>
<dbReference type="OrthoDB" id="9809567at2"/>
<comment type="caution">
    <text evidence="14">The sequence shown here is derived from an EMBL/GenBank/DDBJ whole genome shotgun (WGS) entry which is preliminary data.</text>
</comment>
<dbReference type="GO" id="GO:0000160">
    <property type="term" value="P:phosphorelay signal transduction system"/>
    <property type="evidence" value="ECO:0007669"/>
    <property type="project" value="UniProtKB-KW"/>
</dbReference>
<proteinExistence type="predicted"/>
<dbReference type="Pfam" id="PF02518">
    <property type="entry name" value="HATPase_c"/>
    <property type="match status" value="1"/>
</dbReference>
<dbReference type="SMART" id="SM00387">
    <property type="entry name" value="HATPase_c"/>
    <property type="match status" value="1"/>
</dbReference>
<keyword evidence="10 11" id="KW-0472">Membrane</keyword>
<keyword evidence="7 14" id="KW-0418">Kinase</keyword>
<dbReference type="PANTHER" id="PTHR45436:SF5">
    <property type="entry name" value="SENSOR HISTIDINE KINASE TRCS"/>
    <property type="match status" value="1"/>
</dbReference>
<feature type="domain" description="Histidine kinase" evidence="12">
    <location>
        <begin position="252"/>
        <end position="457"/>
    </location>
</feature>
<evidence type="ECO:0000256" key="5">
    <source>
        <dbReference type="ARBA" id="ARBA00022679"/>
    </source>
</evidence>
<dbReference type="AlphaFoldDB" id="A0A0P7X734"/>
<protein>
    <recommendedName>
        <fullName evidence="3">histidine kinase</fullName>
        <ecNumber evidence="3">2.7.13.3</ecNumber>
    </recommendedName>
</protein>
<dbReference type="Proteomes" id="UP000050497">
    <property type="component" value="Unassembled WGS sequence"/>
</dbReference>
<gene>
    <name evidence="15" type="ORF">GA0071312_2058</name>
    <name evidence="14" type="ORF">HLUCCO17_09435</name>
</gene>
<dbReference type="STRING" id="1653334.GA0071312_2058"/>
<dbReference type="InterPro" id="IPR003594">
    <property type="entry name" value="HATPase_dom"/>
</dbReference>
<evidence type="ECO:0000256" key="8">
    <source>
        <dbReference type="ARBA" id="ARBA00022989"/>
    </source>
</evidence>
<dbReference type="GO" id="GO:0004673">
    <property type="term" value="F:protein histidine kinase activity"/>
    <property type="evidence" value="ECO:0007669"/>
    <property type="project" value="UniProtKB-EC"/>
</dbReference>
<evidence type="ECO:0000313" key="14">
    <source>
        <dbReference type="EMBL" id="KPQ10901.1"/>
    </source>
</evidence>
<feature type="transmembrane region" description="Helical" evidence="11">
    <location>
        <begin position="12"/>
        <end position="36"/>
    </location>
</feature>
<dbReference type="PANTHER" id="PTHR45436">
    <property type="entry name" value="SENSOR HISTIDINE KINASE YKOH"/>
    <property type="match status" value="1"/>
</dbReference>
<evidence type="ECO:0000256" key="9">
    <source>
        <dbReference type="ARBA" id="ARBA00023012"/>
    </source>
</evidence>